<accession>E3I0H4</accession>
<dbReference type="KEGG" id="rva:Rvan_0708"/>
<keyword evidence="3" id="KW-1185">Reference proteome</keyword>
<dbReference type="EMBL" id="CP002292">
    <property type="protein sequence ID" value="ADP69984.1"/>
    <property type="molecule type" value="Genomic_DNA"/>
</dbReference>
<dbReference type="Gene3D" id="1.10.238.120">
    <property type="entry name" value="Jann4075-like"/>
    <property type="match status" value="1"/>
</dbReference>
<evidence type="ECO:0000313" key="3">
    <source>
        <dbReference type="Proteomes" id="UP000001399"/>
    </source>
</evidence>
<dbReference type="Proteomes" id="UP000001399">
    <property type="component" value="Chromosome"/>
</dbReference>
<protein>
    <recommendedName>
        <fullName evidence="4">DUF2853 domain-containing protein</fullName>
    </recommendedName>
</protein>
<dbReference type="OrthoDB" id="9812542at2"/>
<dbReference type="AlphaFoldDB" id="E3I0H4"/>
<dbReference type="InterPro" id="IPR021274">
    <property type="entry name" value="DUF2853"/>
</dbReference>
<reference evidence="3" key="1">
    <citation type="journal article" date="2011" name="J. Bacteriol.">
        <title>Genome sequences of eight morphologically diverse alphaproteobacteria.</title>
        <authorList>
            <consortium name="US DOE Joint Genome Institute"/>
            <person name="Brown P.J."/>
            <person name="Kysela D.T."/>
            <person name="Buechlein A."/>
            <person name="Hemmerich C."/>
            <person name="Brun Y.V."/>
        </authorList>
    </citation>
    <scope>NUCLEOTIDE SEQUENCE [LARGE SCALE GENOMIC DNA]</scope>
    <source>
        <strain evidence="3">ATCC 17100 / ATH 3.1.1 / DSM 162 / LMG 4299</strain>
    </source>
</reference>
<dbReference type="RefSeq" id="WP_013418388.1">
    <property type="nucleotide sequence ID" value="NC_014664.1"/>
</dbReference>
<evidence type="ECO:0000256" key="1">
    <source>
        <dbReference type="SAM" id="MobiDB-lite"/>
    </source>
</evidence>
<dbReference type="Pfam" id="PF11015">
    <property type="entry name" value="DUF2853"/>
    <property type="match status" value="1"/>
</dbReference>
<dbReference type="InterPro" id="IPR023154">
    <property type="entry name" value="Jann4075-like_sf"/>
</dbReference>
<dbReference type="STRING" id="648757.Rvan_0708"/>
<evidence type="ECO:0008006" key="4">
    <source>
        <dbReference type="Google" id="ProtNLM"/>
    </source>
</evidence>
<dbReference type="HOGENOM" id="CLU_155065_0_0_5"/>
<proteinExistence type="predicted"/>
<name>E3I0H4_RHOVT</name>
<gene>
    <name evidence="2" type="ordered locus">Rvan_0708</name>
</gene>
<evidence type="ECO:0000313" key="2">
    <source>
        <dbReference type="EMBL" id="ADP69984.1"/>
    </source>
</evidence>
<sequence length="136" mass="14759">MADAEKYLAHVKKYVSSPNEDAVASIVRHLGIALRNRDSALVSGTDPEELKRVRESWLKKKLALTESDEALDAAIQSLMDKMKGDRSKERVTVYYMLAEHFGKLEGLVKPAAAPKAAKAEAKPAAAAKPAKSAAKK</sequence>
<dbReference type="SUPFAM" id="SSF158587">
    <property type="entry name" value="Jann4075-like"/>
    <property type="match status" value="1"/>
</dbReference>
<dbReference type="eggNOG" id="ENOG5032BH7">
    <property type="taxonomic scope" value="Bacteria"/>
</dbReference>
<feature type="region of interest" description="Disordered" evidence="1">
    <location>
        <begin position="112"/>
        <end position="136"/>
    </location>
</feature>
<organism evidence="2 3">
    <name type="scientific">Rhodomicrobium vannielii (strain ATCC 17100 / DSM 162 / LMG 4299 / NCIMB 10020 / ATH 3.1.1)</name>
    <dbReference type="NCBI Taxonomy" id="648757"/>
    <lineage>
        <taxon>Bacteria</taxon>
        <taxon>Pseudomonadati</taxon>
        <taxon>Pseudomonadota</taxon>
        <taxon>Alphaproteobacteria</taxon>
        <taxon>Hyphomicrobiales</taxon>
        <taxon>Hyphomicrobiaceae</taxon>
        <taxon>Rhodomicrobium</taxon>
    </lineage>
</organism>